<sequence>MSAAVLLTCCVGASADAAPRQTPAPALDASVSDVPTAKLGDSWHPGCPVPPSGLRLIRMNHWGFDGQVHEGELVVGEQAVAPLLYVFGRAFEAHFPIRQMRVMAEFGGDDVAAMAADNTSAFNCRSVTGDPTEISQHSYGDAVDINTLENPYVDVNNVVYPPAGAVFLDRNRDDPGMIHRGDVITTAMREMGWQWGGRWSPPDYQHFSANGRAAAAGRAAGTSAERDRPRRTHAPRGRNSSR</sequence>
<evidence type="ECO:0000313" key="3">
    <source>
        <dbReference type="EMBL" id="GHI40592.1"/>
    </source>
</evidence>
<protein>
    <recommendedName>
        <fullName evidence="2">Peptidase M15C domain-containing protein</fullName>
    </recommendedName>
</protein>
<name>A0ABQ3QTM7_9ACTN</name>
<dbReference type="SUPFAM" id="SSF55166">
    <property type="entry name" value="Hedgehog/DD-peptidase"/>
    <property type="match status" value="1"/>
</dbReference>
<keyword evidence="4" id="KW-1185">Reference proteome</keyword>
<dbReference type="EMBL" id="BNDY01000017">
    <property type="protein sequence ID" value="GHI40592.1"/>
    <property type="molecule type" value="Genomic_DNA"/>
</dbReference>
<dbReference type="Pfam" id="PF13539">
    <property type="entry name" value="Peptidase_M15_4"/>
    <property type="match status" value="1"/>
</dbReference>
<reference evidence="3" key="1">
    <citation type="submission" date="2024-05" db="EMBL/GenBank/DDBJ databases">
        <title>Whole genome shotgun sequence of Streptomyces violascens NBRC 12920.</title>
        <authorList>
            <person name="Komaki H."/>
            <person name="Tamura T."/>
        </authorList>
    </citation>
    <scope>NUCLEOTIDE SEQUENCE</scope>
    <source>
        <strain evidence="3">NBRC 12920</strain>
    </source>
</reference>
<dbReference type="InterPro" id="IPR039561">
    <property type="entry name" value="Peptidase_M15C"/>
</dbReference>
<organism evidence="3 4">
    <name type="scientific">Streptomyces violascens</name>
    <dbReference type="NCBI Taxonomy" id="67381"/>
    <lineage>
        <taxon>Bacteria</taxon>
        <taxon>Bacillati</taxon>
        <taxon>Actinomycetota</taxon>
        <taxon>Actinomycetes</taxon>
        <taxon>Kitasatosporales</taxon>
        <taxon>Streptomycetaceae</taxon>
        <taxon>Streptomyces</taxon>
    </lineage>
</organism>
<evidence type="ECO:0000259" key="2">
    <source>
        <dbReference type="Pfam" id="PF13539"/>
    </source>
</evidence>
<evidence type="ECO:0000313" key="4">
    <source>
        <dbReference type="Proteomes" id="UP001050808"/>
    </source>
</evidence>
<feature type="compositionally biased region" description="Low complexity" evidence="1">
    <location>
        <begin position="209"/>
        <end position="223"/>
    </location>
</feature>
<feature type="domain" description="Peptidase M15C" evidence="2">
    <location>
        <begin position="129"/>
        <end position="208"/>
    </location>
</feature>
<dbReference type="RefSeq" id="WP_226599326.1">
    <property type="nucleotide sequence ID" value="NZ_BNDY01000017.1"/>
</dbReference>
<dbReference type="Proteomes" id="UP001050808">
    <property type="component" value="Unassembled WGS sequence"/>
</dbReference>
<evidence type="ECO:0000256" key="1">
    <source>
        <dbReference type="SAM" id="MobiDB-lite"/>
    </source>
</evidence>
<comment type="caution">
    <text evidence="3">The sequence shown here is derived from an EMBL/GenBank/DDBJ whole genome shotgun (WGS) entry which is preliminary data.</text>
</comment>
<gene>
    <name evidence="3" type="ORF">Sviol_50000</name>
</gene>
<feature type="compositionally biased region" description="Basic residues" evidence="1">
    <location>
        <begin position="229"/>
        <end position="242"/>
    </location>
</feature>
<accession>A0ABQ3QTM7</accession>
<dbReference type="Gene3D" id="3.30.1380.10">
    <property type="match status" value="1"/>
</dbReference>
<dbReference type="InterPro" id="IPR009045">
    <property type="entry name" value="Zn_M74/Hedgehog-like"/>
</dbReference>
<proteinExistence type="predicted"/>
<feature type="region of interest" description="Disordered" evidence="1">
    <location>
        <begin position="204"/>
        <end position="242"/>
    </location>
</feature>